<dbReference type="InterPro" id="IPR000938">
    <property type="entry name" value="CAP-Gly_domain"/>
</dbReference>
<evidence type="ECO:0000256" key="11">
    <source>
        <dbReference type="ARBA" id="ARBA00022989"/>
    </source>
</evidence>
<dbReference type="CDD" id="cd17044">
    <property type="entry name" value="Ubl_TBCE"/>
    <property type="match status" value="1"/>
</dbReference>
<evidence type="ECO:0000313" key="26">
    <source>
        <dbReference type="WBParaSite" id="SRDH1_32040.1"/>
    </source>
</evidence>
<evidence type="ECO:0000256" key="17">
    <source>
        <dbReference type="ARBA" id="ARBA00047392"/>
    </source>
</evidence>
<evidence type="ECO:0000256" key="15">
    <source>
        <dbReference type="ARBA" id="ARBA00030180"/>
    </source>
</evidence>
<evidence type="ECO:0000259" key="24">
    <source>
        <dbReference type="PROSITE" id="PS51704"/>
    </source>
</evidence>
<dbReference type="CDD" id="cd08612">
    <property type="entry name" value="GDPD_GDE4"/>
    <property type="match status" value="1"/>
</dbReference>
<dbReference type="SUPFAM" id="SSF51695">
    <property type="entry name" value="PLC-like phosphodiesterases"/>
    <property type="match status" value="1"/>
</dbReference>
<dbReference type="Gene3D" id="3.20.20.190">
    <property type="entry name" value="Phosphatidylinositol (PI) phosphodiesterase"/>
    <property type="match status" value="1"/>
</dbReference>
<dbReference type="Gene3D" id="3.80.10.10">
    <property type="entry name" value="Ribonuclease Inhibitor"/>
    <property type="match status" value="2"/>
</dbReference>
<comment type="catalytic activity">
    <reaction evidence="20">
        <text>N,1-di-(9Z-octadecenoyl)-sn-glycero-3-phosphoethanolamine + H2O = N-(9Z-octadecenoyl) ethanolamine + 1-(9Z-octadecenoyl)-sn-glycero-3-phosphate + H(+)</text>
        <dbReference type="Rhea" id="RHEA:56460"/>
        <dbReference type="ChEBI" id="CHEBI:15377"/>
        <dbReference type="ChEBI" id="CHEBI:15378"/>
        <dbReference type="ChEBI" id="CHEBI:71466"/>
        <dbReference type="ChEBI" id="CHEBI:74544"/>
        <dbReference type="ChEBI" id="CHEBI:85222"/>
    </reaction>
    <physiologicalReaction direction="left-to-right" evidence="20">
        <dbReference type="Rhea" id="RHEA:56461"/>
    </physiologicalReaction>
</comment>
<name>A0AA85F240_9TREM</name>
<evidence type="ECO:0000256" key="22">
    <source>
        <dbReference type="SAM" id="Phobius"/>
    </source>
</evidence>
<comment type="catalytic activity">
    <reaction evidence="17">
        <text>N-(5Z,8Z,11Z,14Z-eicosatetraenoyl)-1-(9Z-octadecenoyl)-sn-glycero-3-phosphoethanolamine + H2O = N-(5Z,8Z,11Z,14Z-eicosatetraenoyl)-ethanolamine + 1-(9Z-octadecenoyl)-sn-glycero-3-phosphate + H(+)</text>
        <dbReference type="Rhea" id="RHEA:45544"/>
        <dbReference type="ChEBI" id="CHEBI:2700"/>
        <dbReference type="ChEBI" id="CHEBI:15377"/>
        <dbReference type="ChEBI" id="CHEBI:15378"/>
        <dbReference type="ChEBI" id="CHEBI:74544"/>
        <dbReference type="ChEBI" id="CHEBI:85223"/>
    </reaction>
    <physiologicalReaction direction="left-to-right" evidence="17">
        <dbReference type="Rhea" id="RHEA:45545"/>
    </physiologicalReaction>
</comment>
<dbReference type="WBParaSite" id="SRDH1_32040.1">
    <property type="protein sequence ID" value="SRDH1_32040.1"/>
    <property type="gene ID" value="SRDH1_32040"/>
</dbReference>
<keyword evidence="13 22" id="KW-0472">Membrane</keyword>
<comment type="catalytic activity">
    <reaction evidence="16">
        <text>1-O-hexadecyl-sn-glycero-3-phosphocholine + H2O = 1-O-hexadecyl-sn-glycero-3-phosphate + choline + H(+)</text>
        <dbReference type="Rhea" id="RHEA:41143"/>
        <dbReference type="ChEBI" id="CHEBI:15354"/>
        <dbReference type="ChEBI" id="CHEBI:15377"/>
        <dbReference type="ChEBI" id="CHEBI:15378"/>
        <dbReference type="ChEBI" id="CHEBI:64496"/>
        <dbReference type="ChEBI" id="CHEBI:77580"/>
    </reaction>
    <physiologicalReaction direction="left-to-right" evidence="16">
        <dbReference type="Rhea" id="RHEA:41144"/>
    </physiologicalReaction>
</comment>
<evidence type="ECO:0000256" key="18">
    <source>
        <dbReference type="ARBA" id="ARBA00047538"/>
    </source>
</evidence>
<dbReference type="SUPFAM" id="SSF74924">
    <property type="entry name" value="Cap-Gly domain"/>
    <property type="match status" value="1"/>
</dbReference>
<keyword evidence="10" id="KW-0378">Hydrolase</keyword>
<dbReference type="InterPro" id="IPR032675">
    <property type="entry name" value="LRR_dom_sf"/>
</dbReference>
<evidence type="ECO:0000256" key="8">
    <source>
        <dbReference type="ARBA" id="ARBA00022692"/>
    </source>
</evidence>
<comment type="subcellular location">
    <subcellularLocation>
        <location evidence="2">Cytoplasm</location>
    </subcellularLocation>
    <subcellularLocation>
        <location evidence="1">Membrane</location>
    </subcellularLocation>
</comment>
<dbReference type="PANTHER" id="PTHR42758">
    <property type="entry name" value="PHOSPHATIDYLGLYCEROL PHOSPHOLIPASE C"/>
    <property type="match status" value="1"/>
</dbReference>
<keyword evidence="9" id="KW-0677">Repeat</keyword>
<feature type="transmembrane region" description="Helical" evidence="22">
    <location>
        <begin position="6"/>
        <end position="24"/>
    </location>
</feature>
<evidence type="ECO:0000256" key="2">
    <source>
        <dbReference type="ARBA" id="ARBA00004496"/>
    </source>
</evidence>
<evidence type="ECO:0000256" key="19">
    <source>
        <dbReference type="ARBA" id="ARBA00048580"/>
    </source>
</evidence>
<evidence type="ECO:0000256" key="3">
    <source>
        <dbReference type="ARBA" id="ARBA00006286"/>
    </source>
</evidence>
<feature type="domain" description="CAP-Gly" evidence="23">
    <location>
        <begin position="351"/>
        <end position="395"/>
    </location>
</feature>
<feature type="region of interest" description="Disordered" evidence="21">
    <location>
        <begin position="893"/>
        <end position="914"/>
    </location>
</feature>
<dbReference type="InterPro" id="IPR001611">
    <property type="entry name" value="Leu-rich_rpt"/>
</dbReference>
<feature type="domain" description="GP-PDE" evidence="24">
    <location>
        <begin position="36"/>
        <end position="312"/>
    </location>
</feature>
<dbReference type="Pfam" id="PF01302">
    <property type="entry name" value="CAP_GLY"/>
    <property type="match status" value="1"/>
</dbReference>
<dbReference type="PROSITE" id="PS51704">
    <property type="entry name" value="GP_PDE"/>
    <property type="match status" value="1"/>
</dbReference>
<comment type="catalytic activity">
    <reaction evidence="19">
        <text>1-O-(1Z-octadecenyl)-sn-glycero-3-phospho-N-hexadecanoyl-ethanolamine + H2O = 1-O-(1Z-octadecenyl)-sn-glycero-3-phosphate + N-hexadecanoylethanolamine + H(+)</text>
        <dbReference type="Rhea" id="RHEA:53184"/>
        <dbReference type="ChEBI" id="CHEBI:15377"/>
        <dbReference type="ChEBI" id="CHEBI:15378"/>
        <dbReference type="ChEBI" id="CHEBI:71464"/>
        <dbReference type="ChEBI" id="CHEBI:137009"/>
        <dbReference type="ChEBI" id="CHEBI:137017"/>
    </reaction>
    <physiologicalReaction direction="left-to-right" evidence="19">
        <dbReference type="Rhea" id="RHEA:53185"/>
    </physiologicalReaction>
</comment>
<evidence type="ECO:0000256" key="21">
    <source>
        <dbReference type="SAM" id="MobiDB-lite"/>
    </source>
</evidence>
<dbReference type="GO" id="GO:0005789">
    <property type="term" value="C:endoplasmic reticulum membrane"/>
    <property type="evidence" value="ECO:0007669"/>
    <property type="project" value="TreeGrafter"/>
</dbReference>
<protein>
    <recommendedName>
        <fullName evidence="5">Tubulin-specific chaperone E</fullName>
    </recommendedName>
    <alternativeName>
        <fullName evidence="15">Tubulin-folding cofactor E</fullName>
    </alternativeName>
</protein>
<comment type="catalytic activity">
    <reaction evidence="18">
        <text>N-hexadecanoyl-1-(9Z-octadecenoyl)-sn-glycero-3-phosphoethanolamine + H2O = N-hexadecanoylethanolamine + 1-(9Z-octadecenoyl)-sn-glycero-3-phosphate + H(+)</text>
        <dbReference type="Rhea" id="RHEA:53168"/>
        <dbReference type="ChEBI" id="CHEBI:15377"/>
        <dbReference type="ChEBI" id="CHEBI:15378"/>
        <dbReference type="ChEBI" id="CHEBI:71464"/>
        <dbReference type="ChEBI" id="CHEBI:74544"/>
        <dbReference type="ChEBI" id="CHEBI:85217"/>
    </reaction>
    <physiologicalReaction direction="left-to-right" evidence="18">
        <dbReference type="Rhea" id="RHEA:53169"/>
    </physiologicalReaction>
</comment>
<evidence type="ECO:0000256" key="7">
    <source>
        <dbReference type="ARBA" id="ARBA00022614"/>
    </source>
</evidence>
<dbReference type="InterPro" id="IPR030395">
    <property type="entry name" value="GP_PDE_dom"/>
</dbReference>
<evidence type="ECO:0000256" key="13">
    <source>
        <dbReference type="ARBA" id="ARBA00023136"/>
    </source>
</evidence>
<evidence type="ECO:0000256" key="12">
    <source>
        <dbReference type="ARBA" id="ARBA00023098"/>
    </source>
</evidence>
<evidence type="ECO:0000256" key="16">
    <source>
        <dbReference type="ARBA" id="ARBA00036083"/>
    </source>
</evidence>
<keyword evidence="14" id="KW-0143">Chaperone</keyword>
<dbReference type="Gene3D" id="3.10.20.90">
    <property type="entry name" value="Phosphatidylinositol 3-kinase Catalytic Subunit, Chain A, domain 1"/>
    <property type="match status" value="1"/>
</dbReference>
<keyword evidence="11 22" id="KW-1133">Transmembrane helix</keyword>
<keyword evidence="12" id="KW-0443">Lipid metabolism</keyword>
<feature type="transmembrane region" description="Helical" evidence="22">
    <location>
        <begin position="195"/>
        <end position="219"/>
    </location>
</feature>
<keyword evidence="25" id="KW-1185">Reference proteome</keyword>
<dbReference type="GO" id="GO:0008081">
    <property type="term" value="F:phosphoric diester hydrolase activity"/>
    <property type="evidence" value="ECO:0007669"/>
    <property type="project" value="InterPro"/>
</dbReference>
<dbReference type="SUPFAM" id="SSF54236">
    <property type="entry name" value="Ubiquitin-like"/>
    <property type="match status" value="1"/>
</dbReference>
<reference evidence="25" key="1">
    <citation type="submission" date="2022-06" db="EMBL/GenBank/DDBJ databases">
        <authorList>
            <person name="Berger JAMES D."/>
            <person name="Berger JAMES D."/>
        </authorList>
    </citation>
    <scope>NUCLEOTIDE SEQUENCE [LARGE SCALE GENOMIC DNA]</scope>
</reference>
<evidence type="ECO:0000259" key="23">
    <source>
        <dbReference type="PROSITE" id="PS50245"/>
    </source>
</evidence>
<dbReference type="InterPro" id="IPR052271">
    <property type="entry name" value="GDPD-Related"/>
</dbReference>
<comment type="similarity">
    <text evidence="3">Belongs to the TBCE family.</text>
</comment>
<dbReference type="GO" id="GO:0046475">
    <property type="term" value="P:glycerophospholipid catabolic process"/>
    <property type="evidence" value="ECO:0007669"/>
    <property type="project" value="TreeGrafter"/>
</dbReference>
<dbReference type="PROSITE" id="PS51450">
    <property type="entry name" value="LRR"/>
    <property type="match status" value="1"/>
</dbReference>
<evidence type="ECO:0000256" key="1">
    <source>
        <dbReference type="ARBA" id="ARBA00004370"/>
    </source>
</evidence>
<reference evidence="26" key="2">
    <citation type="submission" date="2023-11" db="UniProtKB">
        <authorList>
            <consortium name="WormBaseParasite"/>
        </authorList>
    </citation>
    <scope>IDENTIFICATION</scope>
</reference>
<evidence type="ECO:0000256" key="14">
    <source>
        <dbReference type="ARBA" id="ARBA00023186"/>
    </source>
</evidence>
<evidence type="ECO:0000313" key="25">
    <source>
        <dbReference type="Proteomes" id="UP000050792"/>
    </source>
</evidence>
<dbReference type="InterPro" id="IPR029071">
    <property type="entry name" value="Ubiquitin-like_domsf"/>
</dbReference>
<dbReference type="SUPFAM" id="SSF52058">
    <property type="entry name" value="L domain-like"/>
    <property type="match status" value="1"/>
</dbReference>
<evidence type="ECO:0000256" key="20">
    <source>
        <dbReference type="ARBA" id="ARBA00048947"/>
    </source>
</evidence>
<dbReference type="InterPro" id="IPR044079">
    <property type="entry name" value="Ubl_TBCE"/>
</dbReference>
<evidence type="ECO:0000256" key="9">
    <source>
        <dbReference type="ARBA" id="ARBA00022737"/>
    </source>
</evidence>
<dbReference type="SMART" id="SM01052">
    <property type="entry name" value="CAP_GLY"/>
    <property type="match status" value="1"/>
</dbReference>
<dbReference type="Proteomes" id="UP000050792">
    <property type="component" value="Unassembled WGS sequence"/>
</dbReference>
<dbReference type="InterPro" id="IPR017946">
    <property type="entry name" value="PLC-like_Pdiesterase_TIM-brl"/>
</dbReference>
<dbReference type="PANTHER" id="PTHR42758:SF2">
    <property type="entry name" value="PHOSPHATIDYLGLYCEROL PHOSPHOLIPASE C"/>
    <property type="match status" value="1"/>
</dbReference>
<accession>A0AA85F240</accession>
<evidence type="ECO:0000256" key="6">
    <source>
        <dbReference type="ARBA" id="ARBA00022490"/>
    </source>
</evidence>
<keyword evidence="6" id="KW-0963">Cytoplasm</keyword>
<organism evidence="25 26">
    <name type="scientific">Schistosoma rodhaini</name>
    <dbReference type="NCBI Taxonomy" id="6188"/>
    <lineage>
        <taxon>Eukaryota</taxon>
        <taxon>Metazoa</taxon>
        <taxon>Spiralia</taxon>
        <taxon>Lophotrochozoa</taxon>
        <taxon>Platyhelminthes</taxon>
        <taxon>Trematoda</taxon>
        <taxon>Digenea</taxon>
        <taxon>Strigeidida</taxon>
        <taxon>Schistosomatoidea</taxon>
        <taxon>Schistosomatidae</taxon>
        <taxon>Schistosoma</taxon>
    </lineage>
</organism>
<dbReference type="Gene3D" id="2.30.30.190">
    <property type="entry name" value="CAP Gly-rich-like domain"/>
    <property type="match status" value="1"/>
</dbReference>
<keyword evidence="7" id="KW-0433">Leucine-rich repeat</keyword>
<evidence type="ECO:0000256" key="10">
    <source>
        <dbReference type="ARBA" id="ARBA00022801"/>
    </source>
</evidence>
<proteinExistence type="inferred from homology"/>
<evidence type="ECO:0000256" key="5">
    <source>
        <dbReference type="ARBA" id="ARBA00015004"/>
    </source>
</evidence>
<sequence>MMGLIATVFVVYSFTSYILLRRPIIFLRKKRLLFEAPHISHRGGSGEQIENTLEAFSSSLLVGTNMFETDCHLTRDNQVVIFHDDTLDRSTGVSGFVKEFSYEDLPRYLKVIEVQFTPGSFCITESPSSYKIARLEDLFNKFPNTPINIDIKVNDDFLINEVARLIETYNREHITVWGSMNSKVSKKCELRNKNILTFAPFSYVIWIMACYVVGLLPLVPIKYDCFELPLVSVIRSNEFARRRRWDRFLPNTALLLSDFVLSSPLFIKHLRKRGFPVFFWVCNNEDDMRKAFELGASGYVTMNTTGDVHNHSPIKDIYLGTECGKITEVNELIIGRRIVHEKNFGTICYVGGLPKTNGPWLGVDWDDWSRGRHDGTYDGVRYFQAKGPTSGSFVRPSKVSLGTSLEEALVYRYSVCTTCQLETQTSLQSREKPTGSSHNILVHECTQLGHLNSYLGSTAEEAEYFGTHEYPKDTLRIELYTNPGTYHQLTSHDDLCGTAAAKSCLNRLKSVSLSSMPVYRALYGKSDFFPDRQLEYSSLWPSSGGCLDQFLSSLCDLEMSNCLLSKWTEIAEICIQVPWLKSLNVSNNRIRLPVSPKEVHDKQKENECLESKLLYDIYSDPVLSERLCSNAFPQLSQLTLVKCPLLNWKSIRRVLCWMPSLQSLSLAYNNLGNPPIDWGKNAIDAFQKLTDLDLTHINLTATHQLFALIGASKYLNNLLLNYNEIADIPDLNNHLFRNLNTLGLKNNLFTNWNFVNQLLNLSKLDHLMVSGCPVFENSVNIATARQEVIARLPNLKMLDRVEITPEERRGSELDYLKRYGASWLDCCRGDQNSKQTNGPKLLEEFYKLHPVFSRLCDKYGAPEIGETKPFNRSIKAGLISLIFILQHNKNIGTTNKSSSRSSSPMDKNDRIQKQIPSQMTINHLRMMVRRLFCLSPKTLFELYVQSGRHRDIVNTEIPLNVDTREIGFYNLENDDYIFVRI</sequence>
<comment type="similarity">
    <text evidence="4">Belongs to the glycerophosphoryl diester phosphodiesterase family.</text>
</comment>
<dbReference type="AlphaFoldDB" id="A0AA85F240"/>
<dbReference type="PROSITE" id="PS50245">
    <property type="entry name" value="CAP_GLY_2"/>
    <property type="match status" value="1"/>
</dbReference>
<evidence type="ECO:0000256" key="4">
    <source>
        <dbReference type="ARBA" id="ARBA00007277"/>
    </source>
</evidence>
<keyword evidence="8 22" id="KW-0812">Transmembrane</keyword>
<dbReference type="InterPro" id="IPR036859">
    <property type="entry name" value="CAP-Gly_dom_sf"/>
</dbReference>
<dbReference type="Pfam" id="PF03009">
    <property type="entry name" value="GDPD"/>
    <property type="match status" value="1"/>
</dbReference>
<dbReference type="GO" id="GO:0004622">
    <property type="term" value="F:phosphatidylcholine lysophospholipase activity"/>
    <property type="evidence" value="ECO:0007669"/>
    <property type="project" value="TreeGrafter"/>
</dbReference>